<dbReference type="PANTHER" id="PTHR11475:SF63">
    <property type="entry name" value="EOSINOPHIL PEROXIDASE"/>
    <property type="match status" value="1"/>
</dbReference>
<reference evidence="3" key="3">
    <citation type="submission" date="2025-09" db="UniProtKB">
        <authorList>
            <consortium name="Ensembl"/>
        </authorList>
    </citation>
    <scope>IDENTIFICATION</scope>
</reference>
<dbReference type="GO" id="GO:0046872">
    <property type="term" value="F:metal ion binding"/>
    <property type="evidence" value="ECO:0007669"/>
    <property type="project" value="UniProtKB-KW"/>
</dbReference>
<accession>H9G386</accession>
<dbReference type="InParanoid" id="H9G386"/>
<feature type="compositionally biased region" description="Basic and acidic residues" evidence="2">
    <location>
        <begin position="438"/>
        <end position="456"/>
    </location>
</feature>
<feature type="binding site" description="axial binding residue" evidence="1">
    <location>
        <position position="353"/>
    </location>
    <ligand>
        <name>heme b</name>
        <dbReference type="ChEBI" id="CHEBI:60344"/>
    </ligand>
    <ligandPart>
        <name>Fe</name>
        <dbReference type="ChEBI" id="CHEBI:18248"/>
    </ligandPart>
</feature>
<dbReference type="GO" id="GO:0042742">
    <property type="term" value="P:defense response to bacterium"/>
    <property type="evidence" value="ECO:0000318"/>
    <property type="project" value="GO_Central"/>
</dbReference>
<evidence type="ECO:0000313" key="3">
    <source>
        <dbReference type="Ensembl" id="ENSACAP00000000088.3"/>
    </source>
</evidence>
<reference evidence="3" key="2">
    <citation type="submission" date="2025-08" db="UniProtKB">
        <authorList>
            <consortium name="Ensembl"/>
        </authorList>
    </citation>
    <scope>IDENTIFICATION</scope>
</reference>
<evidence type="ECO:0000313" key="4">
    <source>
        <dbReference type="Proteomes" id="UP000001646"/>
    </source>
</evidence>
<evidence type="ECO:0000256" key="2">
    <source>
        <dbReference type="SAM" id="MobiDB-lite"/>
    </source>
</evidence>
<dbReference type="STRING" id="28377.ENSACAP00000000088"/>
<organism evidence="3 4">
    <name type="scientific">Anolis carolinensis</name>
    <name type="common">Green anole</name>
    <name type="synonym">American chameleon</name>
    <dbReference type="NCBI Taxonomy" id="28377"/>
    <lineage>
        <taxon>Eukaryota</taxon>
        <taxon>Metazoa</taxon>
        <taxon>Chordata</taxon>
        <taxon>Craniata</taxon>
        <taxon>Vertebrata</taxon>
        <taxon>Euteleostomi</taxon>
        <taxon>Lepidosauria</taxon>
        <taxon>Squamata</taxon>
        <taxon>Bifurcata</taxon>
        <taxon>Unidentata</taxon>
        <taxon>Episquamata</taxon>
        <taxon>Toxicofera</taxon>
        <taxon>Iguania</taxon>
        <taxon>Dactyloidae</taxon>
        <taxon>Anolis</taxon>
    </lineage>
</organism>
<dbReference type="eggNOG" id="KOG2408">
    <property type="taxonomic scope" value="Eukaryota"/>
</dbReference>
<proteinExistence type="predicted"/>
<reference evidence="3" key="1">
    <citation type="submission" date="2009-12" db="EMBL/GenBank/DDBJ databases">
        <title>The Genome Sequence of Anolis carolinensis (Green Anole Lizard).</title>
        <authorList>
            <consortium name="The Genome Sequencing Platform"/>
            <person name="Di Palma F."/>
            <person name="Alfoldi J."/>
            <person name="Heiman D."/>
            <person name="Young S."/>
            <person name="Grabherr M."/>
            <person name="Johnson J."/>
            <person name="Lander E.S."/>
            <person name="Lindblad-Toh K."/>
        </authorList>
    </citation>
    <scope>NUCLEOTIDE SEQUENCE [LARGE SCALE GENOMIC DNA]</scope>
    <source>
        <strain evidence="3">JBL SC #1</strain>
    </source>
</reference>
<dbReference type="SUPFAM" id="SSF48113">
    <property type="entry name" value="Heme-dependent peroxidases"/>
    <property type="match status" value="1"/>
</dbReference>
<dbReference type="Bgee" id="ENSACAG00000000090">
    <property type="expression patterns" value="Expressed in kidney and 3 other cell types or tissues"/>
</dbReference>
<name>H9G386_ANOCA</name>
<dbReference type="GeneTree" id="ENSGT00940000156009"/>
<dbReference type="GO" id="GO:0005615">
    <property type="term" value="C:extracellular space"/>
    <property type="evidence" value="ECO:0000318"/>
    <property type="project" value="GO_Central"/>
</dbReference>
<dbReference type="GO" id="GO:0006979">
    <property type="term" value="P:response to oxidative stress"/>
    <property type="evidence" value="ECO:0007669"/>
    <property type="project" value="InterPro"/>
</dbReference>
<keyword evidence="1" id="KW-0349">Heme</keyword>
<dbReference type="AlphaFoldDB" id="H9G386"/>
<evidence type="ECO:0000256" key="1">
    <source>
        <dbReference type="PIRSR" id="PIRSR619791-2"/>
    </source>
</evidence>
<keyword evidence="1" id="KW-0408">Iron</keyword>
<protein>
    <recommendedName>
        <fullName evidence="5">Eosinophil peroxidase</fullName>
    </recommendedName>
</protein>
<dbReference type="GO" id="GO:0020037">
    <property type="term" value="F:heme binding"/>
    <property type="evidence" value="ECO:0007669"/>
    <property type="project" value="InterPro"/>
</dbReference>
<dbReference type="PROSITE" id="PS50292">
    <property type="entry name" value="PEROXIDASE_3"/>
    <property type="match status" value="1"/>
</dbReference>
<dbReference type="Proteomes" id="UP000001646">
    <property type="component" value="Unplaced"/>
</dbReference>
<evidence type="ECO:0008006" key="5">
    <source>
        <dbReference type="Google" id="ProtNLM"/>
    </source>
</evidence>
<feature type="region of interest" description="Disordered" evidence="2">
    <location>
        <begin position="436"/>
        <end position="457"/>
    </location>
</feature>
<dbReference type="InterPro" id="IPR019791">
    <property type="entry name" value="Haem_peroxidase_animal"/>
</dbReference>
<dbReference type="Ensembl" id="ENSACAT00000000090.3">
    <property type="protein sequence ID" value="ENSACAP00000000088.3"/>
    <property type="gene ID" value="ENSACAG00000000090.3"/>
</dbReference>
<dbReference type="PANTHER" id="PTHR11475">
    <property type="entry name" value="OXIDASE/PEROXIDASE"/>
    <property type="match status" value="1"/>
</dbReference>
<sequence>MQTIYKATGCCHQETSTTQCNFTSPYRTITGECNNRRIPTLGAQNRPYARWLPQEYEDGVSLPRGWTPQKRYFGFPLPNVRAVSNRIVRFPNEKLTDDRYRSVMFMQWGQFLDHDMDFGPGTTATLTFRAGADCESCVKAAPCFPIEIPPNDPTKKRGDCIPFTRGAPACNGGYAIRNQINALTPFIDASMVYASEVKWARDLRNLTNDLGLMAINQNFTDKGRAYLPFGTPEGFVDTCRMTNKTFNISCFFAGDNRVNEMPALAVLHTLFLREHNRLATELKRLNPQKGGDDIYEEARKIVGAMIQKITYSEFIPLLLGNAAPRSWHQYRGYNESVDPRVASVFTNAFRFGHTIVRNVVFRLDSRFRLQSQTPLHHEFFATWRIIKNGGIDPILRGLLAKPAKLPRQEQMVVESLRDSLFEQVSRIGLDLPSLNMQRGREHGLPGEKPGRGEHPTVKPCSVFTKPGRGEHPIVKPCSVFTKPGRGEYPTIKPCSMFTKPGRGEHPTVKPCSVFTKPGRSEHPIVKPCSVFTKPGRGEHPTVKPCSVFTEPGRGEHPTVKPCSVFIKPGRDEHPTVKPCSVFTKPGWGEYPTVKPCSVFTKPGWGEYSTVKPC</sequence>
<keyword evidence="1" id="KW-0479">Metal-binding</keyword>
<dbReference type="PRINTS" id="PR00457">
    <property type="entry name" value="ANPEROXIDASE"/>
</dbReference>
<dbReference type="Gene3D" id="1.10.640.10">
    <property type="entry name" value="Haem peroxidase domain superfamily, animal type"/>
    <property type="match status" value="1"/>
</dbReference>
<dbReference type="InterPro" id="IPR037120">
    <property type="entry name" value="Haem_peroxidase_sf_animal"/>
</dbReference>
<keyword evidence="4" id="KW-1185">Reference proteome</keyword>
<dbReference type="GO" id="GO:0004601">
    <property type="term" value="F:peroxidase activity"/>
    <property type="evidence" value="ECO:0000318"/>
    <property type="project" value="GO_Central"/>
</dbReference>
<dbReference type="HOGENOM" id="CLU_006087_1_1_1"/>
<dbReference type="Pfam" id="PF03098">
    <property type="entry name" value="An_peroxidase"/>
    <property type="match status" value="1"/>
</dbReference>
<dbReference type="InterPro" id="IPR010255">
    <property type="entry name" value="Haem_peroxidase_sf"/>
</dbReference>